<feature type="domain" description="Protein kinase" evidence="5">
    <location>
        <begin position="65"/>
        <end position="339"/>
    </location>
</feature>
<proteinExistence type="predicted"/>
<reference evidence="7" key="2">
    <citation type="submission" date="2019-10" db="EMBL/GenBank/DDBJ databases">
        <title>Conservation and host-specific expression of non-tandemly repeated heterogenous ribosome RNA gene in arbuscular mycorrhizal fungi.</title>
        <authorList>
            <person name="Maeda T."/>
            <person name="Kobayashi Y."/>
            <person name="Nakagawa T."/>
            <person name="Ezawa T."/>
            <person name="Yamaguchi K."/>
            <person name="Bino T."/>
            <person name="Nishimoto Y."/>
            <person name="Shigenobu S."/>
            <person name="Kawaguchi M."/>
        </authorList>
    </citation>
    <scope>NUCLEOTIDE SEQUENCE</scope>
    <source>
        <strain evidence="7">HR1</strain>
    </source>
</reference>
<accession>A0A2Z6QX55</accession>
<keyword evidence="8" id="KW-1185">Reference proteome</keyword>
<dbReference type="PANTHER" id="PTHR44329:SF288">
    <property type="entry name" value="MITOGEN-ACTIVATED PROTEIN KINASE KINASE KINASE 20"/>
    <property type="match status" value="1"/>
</dbReference>
<evidence type="ECO:0000256" key="3">
    <source>
        <dbReference type="ARBA" id="ARBA00022777"/>
    </source>
</evidence>
<dbReference type="GO" id="GO:0004674">
    <property type="term" value="F:protein serine/threonine kinase activity"/>
    <property type="evidence" value="ECO:0007669"/>
    <property type="project" value="TreeGrafter"/>
</dbReference>
<dbReference type="PROSITE" id="PS50011">
    <property type="entry name" value="PROTEIN_KINASE_DOM"/>
    <property type="match status" value="1"/>
</dbReference>
<dbReference type="Proteomes" id="UP000615446">
    <property type="component" value="Unassembled WGS sequence"/>
</dbReference>
<organism evidence="6 8">
    <name type="scientific">Rhizophagus clarus</name>
    <dbReference type="NCBI Taxonomy" id="94130"/>
    <lineage>
        <taxon>Eukaryota</taxon>
        <taxon>Fungi</taxon>
        <taxon>Fungi incertae sedis</taxon>
        <taxon>Mucoromycota</taxon>
        <taxon>Glomeromycotina</taxon>
        <taxon>Glomeromycetes</taxon>
        <taxon>Glomerales</taxon>
        <taxon>Glomeraceae</taxon>
        <taxon>Rhizophagus</taxon>
    </lineage>
</organism>
<dbReference type="Gene3D" id="1.10.10.1010">
    <property type="entry name" value="Intein homing endonuclease, domain IV"/>
    <property type="match status" value="1"/>
</dbReference>
<reference evidence="6 8" key="1">
    <citation type="submission" date="2017-11" db="EMBL/GenBank/DDBJ databases">
        <title>The genome of Rhizophagus clarus HR1 reveals common genetic basis of auxotrophy among arbuscular mycorrhizal fungi.</title>
        <authorList>
            <person name="Kobayashi Y."/>
        </authorList>
    </citation>
    <scope>NUCLEOTIDE SEQUENCE [LARGE SCALE GENOMIC DNA]</scope>
    <source>
        <strain evidence="6 8">HR1</strain>
    </source>
</reference>
<dbReference type="PANTHER" id="PTHR44329">
    <property type="entry name" value="SERINE/THREONINE-PROTEIN KINASE TNNI3K-RELATED"/>
    <property type="match status" value="1"/>
</dbReference>
<evidence type="ECO:0000256" key="2">
    <source>
        <dbReference type="ARBA" id="ARBA00022741"/>
    </source>
</evidence>
<dbReference type="GO" id="GO:0005524">
    <property type="term" value="F:ATP binding"/>
    <property type="evidence" value="ECO:0007669"/>
    <property type="project" value="UniProtKB-KW"/>
</dbReference>
<dbReference type="InterPro" id="IPR001245">
    <property type="entry name" value="Ser-Thr/Tyr_kinase_cat_dom"/>
</dbReference>
<dbReference type="Proteomes" id="UP000247702">
    <property type="component" value="Unassembled WGS sequence"/>
</dbReference>
<comment type="caution">
    <text evidence="6">The sequence shown here is derived from an EMBL/GenBank/DDBJ whole genome shotgun (WGS) entry which is preliminary data.</text>
</comment>
<gene>
    <name evidence="7" type="ORF">RCL2_000916500</name>
    <name evidence="6" type="ORF">RclHR1_16680003</name>
</gene>
<keyword evidence="1" id="KW-0808">Transferase</keyword>
<dbReference type="EMBL" id="BLAL01000058">
    <property type="protein sequence ID" value="GES81928.1"/>
    <property type="molecule type" value="Genomic_DNA"/>
</dbReference>
<dbReference type="Pfam" id="PF07714">
    <property type="entry name" value="PK_Tyr_Ser-Thr"/>
    <property type="match status" value="1"/>
</dbReference>
<evidence type="ECO:0000256" key="4">
    <source>
        <dbReference type="ARBA" id="ARBA00022840"/>
    </source>
</evidence>
<keyword evidence="2" id="KW-0547">Nucleotide-binding</keyword>
<dbReference type="InterPro" id="IPR051681">
    <property type="entry name" value="Ser/Thr_Kinases-Pseudokinases"/>
</dbReference>
<dbReference type="SUPFAM" id="SSF56112">
    <property type="entry name" value="Protein kinase-like (PK-like)"/>
    <property type="match status" value="1"/>
</dbReference>
<keyword evidence="3 7" id="KW-0418">Kinase</keyword>
<dbReference type="InterPro" id="IPR000719">
    <property type="entry name" value="Prot_kinase_dom"/>
</dbReference>
<dbReference type="OrthoDB" id="544350at2759"/>
<keyword evidence="4" id="KW-0067">ATP-binding</keyword>
<dbReference type="AlphaFoldDB" id="A0A2Z6QX55"/>
<protein>
    <submittedName>
        <fullName evidence="7">Kinase-like domain-containing protein</fullName>
    </submittedName>
</protein>
<sequence>METCKECGKQMVEIDWCHDCNARHFQQNFNNWTSGNENIDKFIQNTQLSAFWHNKLLEWIPFDRFNDINYIDKGGFSNVYKAKWIDGRILNWNIENQNWNRYHQNEFVALKSLNNSENVTLEYINEITSYHKINEAFIIEIYGITLNPETKNYMIVLQYAEYGNLRNYLIKNYNELNWEKKIYILYTIANGLDQIHKKGLIHRNLHIGNILRSKYETSITDMGLCKPADYNDALDNKVYGVLPYMAPEILKGQNYTKASDIYSFGIIMYEVISGLPPYHNMSHDKNLAVKVCQGFRPRFNIKVPQLILHLIKQCLDADFSTRPTADEIWNILLQWQDYIGDDDTEIYKQTKEAETSILPSTPTQIHPEAIYTSRLLNFDNLPEPKNSDDYYTQYDNIGG</sequence>
<dbReference type="InterPro" id="IPR011009">
    <property type="entry name" value="Kinase-like_dom_sf"/>
</dbReference>
<evidence type="ECO:0000313" key="7">
    <source>
        <dbReference type="EMBL" id="GES81928.1"/>
    </source>
</evidence>
<evidence type="ECO:0000313" key="8">
    <source>
        <dbReference type="Proteomes" id="UP000247702"/>
    </source>
</evidence>
<evidence type="ECO:0000259" key="5">
    <source>
        <dbReference type="PROSITE" id="PS50011"/>
    </source>
</evidence>
<name>A0A2Z6QX55_9GLOM</name>
<dbReference type="EMBL" id="BEXD01000744">
    <property type="protein sequence ID" value="GBB89844.1"/>
    <property type="molecule type" value="Genomic_DNA"/>
</dbReference>
<evidence type="ECO:0000313" key="6">
    <source>
        <dbReference type="EMBL" id="GBB89844.1"/>
    </source>
</evidence>
<dbReference type="Gene3D" id="1.10.510.10">
    <property type="entry name" value="Transferase(Phosphotransferase) domain 1"/>
    <property type="match status" value="1"/>
</dbReference>
<evidence type="ECO:0000256" key="1">
    <source>
        <dbReference type="ARBA" id="ARBA00022679"/>
    </source>
</evidence>